<evidence type="ECO:0000256" key="1">
    <source>
        <dbReference type="ARBA" id="ARBA00001971"/>
    </source>
</evidence>
<evidence type="ECO:0000256" key="5">
    <source>
        <dbReference type="ARBA" id="ARBA00023004"/>
    </source>
</evidence>
<reference evidence="10" key="1">
    <citation type="submission" date="2023-10" db="EMBL/GenBank/DDBJ databases">
        <authorList>
            <person name="Hackl T."/>
        </authorList>
    </citation>
    <scope>NUCLEOTIDE SEQUENCE</scope>
</reference>
<dbReference type="InterPro" id="IPR050529">
    <property type="entry name" value="CYP450_sterol_14alpha_dmase"/>
</dbReference>
<dbReference type="InterPro" id="IPR002403">
    <property type="entry name" value="Cyt_P450_E_grp-IV"/>
</dbReference>
<keyword evidence="9" id="KW-0472">Membrane</keyword>
<feature type="binding site" description="axial binding residue" evidence="7">
    <location>
        <position position="481"/>
    </location>
    <ligand>
        <name>heme</name>
        <dbReference type="ChEBI" id="CHEBI:30413"/>
    </ligand>
    <ligandPart>
        <name>Fe</name>
        <dbReference type="ChEBI" id="CHEBI:18248"/>
    </ligandPart>
</feature>
<dbReference type="InterPro" id="IPR001128">
    <property type="entry name" value="Cyt_P450"/>
</dbReference>
<keyword evidence="9" id="KW-0812">Transmembrane</keyword>
<dbReference type="CDD" id="cd11040">
    <property type="entry name" value="CYP7_CYP8-like"/>
    <property type="match status" value="1"/>
</dbReference>
<protein>
    <submittedName>
        <fullName evidence="10">Uu.00g095050.m01.CDS01</fullName>
    </submittedName>
</protein>
<comment type="caution">
    <text evidence="10">The sequence shown here is derived from an EMBL/GenBank/DDBJ whole genome shotgun (WGS) entry which is preliminary data.</text>
</comment>
<evidence type="ECO:0000256" key="8">
    <source>
        <dbReference type="RuleBase" id="RU000461"/>
    </source>
</evidence>
<proteinExistence type="inferred from homology"/>
<dbReference type="PRINTS" id="PR00465">
    <property type="entry name" value="EP450IV"/>
</dbReference>
<evidence type="ECO:0000256" key="9">
    <source>
        <dbReference type="SAM" id="Phobius"/>
    </source>
</evidence>
<dbReference type="GO" id="GO:0016705">
    <property type="term" value="F:oxidoreductase activity, acting on paired donors, with incorporation or reduction of molecular oxygen"/>
    <property type="evidence" value="ECO:0007669"/>
    <property type="project" value="InterPro"/>
</dbReference>
<evidence type="ECO:0000256" key="6">
    <source>
        <dbReference type="ARBA" id="ARBA00023033"/>
    </source>
</evidence>
<keyword evidence="5 7" id="KW-0408">Iron</keyword>
<evidence type="ECO:0000256" key="2">
    <source>
        <dbReference type="ARBA" id="ARBA00010617"/>
    </source>
</evidence>
<dbReference type="AlphaFoldDB" id="A0AAI8YMY4"/>
<dbReference type="SUPFAM" id="SSF48264">
    <property type="entry name" value="Cytochrome P450"/>
    <property type="match status" value="1"/>
</dbReference>
<comment type="cofactor">
    <cofactor evidence="1 7">
        <name>heme</name>
        <dbReference type="ChEBI" id="CHEBI:30413"/>
    </cofactor>
</comment>
<keyword evidence="4 7" id="KW-0479">Metal-binding</keyword>
<evidence type="ECO:0000256" key="3">
    <source>
        <dbReference type="ARBA" id="ARBA00022617"/>
    </source>
</evidence>
<evidence type="ECO:0000313" key="11">
    <source>
        <dbReference type="Proteomes" id="UP001295740"/>
    </source>
</evidence>
<dbReference type="Pfam" id="PF00067">
    <property type="entry name" value="p450"/>
    <property type="match status" value="1"/>
</dbReference>
<dbReference type="PANTHER" id="PTHR24304:SF2">
    <property type="entry name" value="24-HYDROXYCHOLESTEROL 7-ALPHA-HYDROXYLASE"/>
    <property type="match status" value="1"/>
</dbReference>
<dbReference type="GO" id="GO:0005506">
    <property type="term" value="F:iron ion binding"/>
    <property type="evidence" value="ECO:0007669"/>
    <property type="project" value="InterPro"/>
</dbReference>
<keyword evidence="8" id="KW-0560">Oxidoreductase</keyword>
<dbReference type="EMBL" id="CAUWAG010000017">
    <property type="protein sequence ID" value="CAJ2510536.1"/>
    <property type="molecule type" value="Genomic_DNA"/>
</dbReference>
<keyword evidence="3 7" id="KW-0349">Heme</keyword>
<keyword evidence="6 8" id="KW-0503">Monooxygenase</keyword>
<name>A0AAI8YMY4_9PEZI</name>
<dbReference type="GO" id="GO:0020037">
    <property type="term" value="F:heme binding"/>
    <property type="evidence" value="ECO:0007669"/>
    <property type="project" value="InterPro"/>
</dbReference>
<feature type="transmembrane region" description="Helical" evidence="9">
    <location>
        <begin position="14"/>
        <end position="34"/>
    </location>
</feature>
<keyword evidence="11" id="KW-1185">Reference proteome</keyword>
<dbReference type="Proteomes" id="UP001295740">
    <property type="component" value="Unassembled WGS sequence"/>
</dbReference>
<evidence type="ECO:0000256" key="4">
    <source>
        <dbReference type="ARBA" id="ARBA00022723"/>
    </source>
</evidence>
<accession>A0AAI8YMY4</accession>
<dbReference type="InterPro" id="IPR017972">
    <property type="entry name" value="Cyt_P450_CS"/>
</dbReference>
<organism evidence="10 11">
    <name type="scientific">Anthostomella pinea</name>
    <dbReference type="NCBI Taxonomy" id="933095"/>
    <lineage>
        <taxon>Eukaryota</taxon>
        <taxon>Fungi</taxon>
        <taxon>Dikarya</taxon>
        <taxon>Ascomycota</taxon>
        <taxon>Pezizomycotina</taxon>
        <taxon>Sordariomycetes</taxon>
        <taxon>Xylariomycetidae</taxon>
        <taxon>Xylariales</taxon>
        <taxon>Xylariaceae</taxon>
        <taxon>Anthostomella</taxon>
    </lineage>
</organism>
<evidence type="ECO:0000313" key="10">
    <source>
        <dbReference type="EMBL" id="CAJ2510536.1"/>
    </source>
</evidence>
<sequence length="548" mass="62140">MEGLEIVRNVPKGVLYAIAPFVVVATLLSAVRLYTTWSYYQTMRQFIESPQDGKKKVKPPQIPYSLPWLGNSLQFLDPKPGHYWSELFAWHPRSTGVCTLLIGGKKTHILFSPSAVQALFKAKTPSRDVFEREMFHHVFGMPDEQIHNFEAGKHSQHEMNSQYLTKHERVNELTSHFTRVLEEVLEKDAREVVELEGIGLYEWLRDRMFTASTTALMGEKLLQVYPTYCRDFYQFDKEFLSFFFQLPKFMMGDALKNRDRIFDKLEEWSNEMHRLSGGSPVDPEGPAWEPLFGSRLNRARQLDYKNIKLNSRTAAALDLGITFGLASNVIPATGWVLMHLLDPEADPTILARVMEELRQAERCDGSLDIPTLVSQPLLQSVWTETLRLYTDVLVTRNCTEDLTLPVDEDGKRLVTFRKGDNIFAPSWLGHHDAGAWSGKAPYEQFYATRFYTEDPETGRGTFSMSGTTGKFFPFGGGRTICPGRVFAKQEGLGALAMILLCFDFEFKGFTGADKTPVDTFPGLARAFAGSGGLVPGGDIRVKVRRRQR</sequence>
<dbReference type="PROSITE" id="PS00086">
    <property type="entry name" value="CYTOCHROME_P450"/>
    <property type="match status" value="1"/>
</dbReference>
<comment type="similarity">
    <text evidence="2 8">Belongs to the cytochrome P450 family.</text>
</comment>
<dbReference type="PANTHER" id="PTHR24304">
    <property type="entry name" value="CYTOCHROME P450 FAMILY 7"/>
    <property type="match status" value="1"/>
</dbReference>
<dbReference type="Gene3D" id="1.10.630.10">
    <property type="entry name" value="Cytochrome P450"/>
    <property type="match status" value="1"/>
</dbReference>
<dbReference type="GO" id="GO:0008395">
    <property type="term" value="F:steroid hydroxylase activity"/>
    <property type="evidence" value="ECO:0007669"/>
    <property type="project" value="TreeGrafter"/>
</dbReference>
<evidence type="ECO:0000256" key="7">
    <source>
        <dbReference type="PIRSR" id="PIRSR602403-1"/>
    </source>
</evidence>
<dbReference type="InterPro" id="IPR036396">
    <property type="entry name" value="Cyt_P450_sf"/>
</dbReference>
<gene>
    <name evidence="10" type="ORF">KHLLAP_LOCUS11004</name>
</gene>
<keyword evidence="9" id="KW-1133">Transmembrane helix</keyword>